<evidence type="ECO:0000256" key="1">
    <source>
        <dbReference type="SAM" id="MobiDB-lite"/>
    </source>
</evidence>
<dbReference type="InterPro" id="IPR033228">
    <property type="entry name" value="SZT2"/>
</dbReference>
<evidence type="ECO:0000313" key="2">
    <source>
        <dbReference type="EMBL" id="PIO31581.1"/>
    </source>
</evidence>
<dbReference type="OrthoDB" id="43547at2759"/>
<accession>A0A2G9RWH4</accession>
<proteinExistence type="predicted"/>
<evidence type="ECO:0000313" key="3">
    <source>
        <dbReference type="Proteomes" id="UP000228934"/>
    </source>
</evidence>
<feature type="compositionally biased region" description="Polar residues" evidence="1">
    <location>
        <begin position="1"/>
        <end position="12"/>
    </location>
</feature>
<gene>
    <name evidence="2" type="ORF">AB205_0001770</name>
</gene>
<protein>
    <submittedName>
        <fullName evidence="2">Uncharacterized protein</fullName>
    </submittedName>
</protein>
<dbReference type="GO" id="GO:0005777">
    <property type="term" value="C:peroxisome"/>
    <property type="evidence" value="ECO:0007669"/>
    <property type="project" value="InterPro"/>
</dbReference>
<dbReference type="AlphaFoldDB" id="A0A2G9RWH4"/>
<dbReference type="PANTHER" id="PTHR14918">
    <property type="entry name" value="KICSTOR COMPLEX PROTEIN SZT2"/>
    <property type="match status" value="1"/>
</dbReference>
<feature type="region of interest" description="Disordered" evidence="1">
    <location>
        <begin position="1"/>
        <end position="90"/>
    </location>
</feature>
<feature type="non-terminal residue" evidence="2">
    <location>
        <position position="1"/>
    </location>
</feature>
<reference evidence="3" key="1">
    <citation type="journal article" date="2017" name="Nat. Commun.">
        <title>The North American bullfrog draft genome provides insight into hormonal regulation of long noncoding RNA.</title>
        <authorList>
            <person name="Hammond S.A."/>
            <person name="Warren R.L."/>
            <person name="Vandervalk B.P."/>
            <person name="Kucuk E."/>
            <person name="Khan H."/>
            <person name="Gibb E.A."/>
            <person name="Pandoh P."/>
            <person name="Kirk H."/>
            <person name="Zhao Y."/>
            <person name="Jones M."/>
            <person name="Mungall A.J."/>
            <person name="Coope R."/>
            <person name="Pleasance S."/>
            <person name="Moore R.A."/>
            <person name="Holt R.A."/>
            <person name="Round J.M."/>
            <person name="Ohora S."/>
            <person name="Walle B.V."/>
            <person name="Veldhoen N."/>
            <person name="Helbing C.C."/>
            <person name="Birol I."/>
        </authorList>
    </citation>
    <scope>NUCLEOTIDE SEQUENCE [LARGE SCALE GENOMIC DNA]</scope>
</reference>
<feature type="compositionally biased region" description="Polar residues" evidence="1">
    <location>
        <begin position="64"/>
        <end position="73"/>
    </location>
</feature>
<sequence>PCIFTFSSSQENAAHDTEDRKPSDDLEVSEAEQATEEGNTSAGGIVTESDPDLEVEYREHSDNAESLSGSETVNQDDDSFSVLGGDSLNGQDLPEHEMPPLFVHLICSVTHKHQHGSMPVLTLPTCLGESLRTWNWISHIALRSEEFSFSSDCPMRLHDPLSGQC</sequence>
<name>A0A2G9RWH4_AQUCT</name>
<dbReference type="PANTHER" id="PTHR14918:SF3">
    <property type="entry name" value="KICSTOR COMPLEX PROTEIN SZT2"/>
    <property type="match status" value="1"/>
</dbReference>
<feature type="compositionally biased region" description="Basic and acidic residues" evidence="1">
    <location>
        <begin position="13"/>
        <end position="24"/>
    </location>
</feature>
<feature type="compositionally biased region" description="Acidic residues" evidence="1">
    <location>
        <begin position="25"/>
        <end position="35"/>
    </location>
</feature>
<dbReference type="EMBL" id="KV929870">
    <property type="protein sequence ID" value="PIO31581.1"/>
    <property type="molecule type" value="Genomic_DNA"/>
</dbReference>
<dbReference type="Proteomes" id="UP000228934">
    <property type="component" value="Unassembled WGS sequence"/>
</dbReference>
<keyword evidence="3" id="KW-1185">Reference proteome</keyword>
<organism evidence="2 3">
    <name type="scientific">Aquarana catesbeiana</name>
    <name type="common">American bullfrog</name>
    <name type="synonym">Rana catesbeiana</name>
    <dbReference type="NCBI Taxonomy" id="8400"/>
    <lineage>
        <taxon>Eukaryota</taxon>
        <taxon>Metazoa</taxon>
        <taxon>Chordata</taxon>
        <taxon>Craniata</taxon>
        <taxon>Vertebrata</taxon>
        <taxon>Euteleostomi</taxon>
        <taxon>Amphibia</taxon>
        <taxon>Batrachia</taxon>
        <taxon>Anura</taxon>
        <taxon>Neobatrachia</taxon>
        <taxon>Ranoidea</taxon>
        <taxon>Ranidae</taxon>
        <taxon>Aquarana</taxon>
    </lineage>
</organism>